<proteinExistence type="predicted"/>
<protein>
    <submittedName>
        <fullName evidence="1">Uncharacterized protein</fullName>
    </submittedName>
</protein>
<dbReference type="EMBL" id="BK032687">
    <property type="protein sequence ID" value="DAF55213.1"/>
    <property type="molecule type" value="Genomic_DNA"/>
</dbReference>
<evidence type="ECO:0000313" key="1">
    <source>
        <dbReference type="EMBL" id="DAF55213.1"/>
    </source>
</evidence>
<sequence length="99" mass="11434">MGYHLLLRQWWIVFPLFAHLPQTQIALRLLFPREDRLCVPTIYVRVLGTILVTTDSSILIVVSCVGLINNLKNSHYLLLLVELSVSRETVDRKCKCRLS</sequence>
<organism evidence="1">
    <name type="scientific">Siphoviridae sp. ctZHD14</name>
    <dbReference type="NCBI Taxonomy" id="2827891"/>
    <lineage>
        <taxon>Viruses</taxon>
        <taxon>Duplodnaviria</taxon>
        <taxon>Heunggongvirae</taxon>
        <taxon>Uroviricota</taxon>
        <taxon>Caudoviricetes</taxon>
    </lineage>
</organism>
<accession>A0A8S5SVW5</accession>
<reference evidence="1" key="1">
    <citation type="journal article" date="2021" name="Proc. Natl. Acad. Sci. U.S.A.">
        <title>A Catalog of Tens of Thousands of Viruses from Human Metagenomes Reveals Hidden Associations with Chronic Diseases.</title>
        <authorList>
            <person name="Tisza M.J."/>
            <person name="Buck C.B."/>
        </authorList>
    </citation>
    <scope>NUCLEOTIDE SEQUENCE</scope>
    <source>
        <strain evidence="1">CtZHD14</strain>
    </source>
</reference>
<name>A0A8S5SVW5_9CAUD</name>